<name>A0A6G1EGQ0_9ORYZ</name>
<evidence type="ECO:0000256" key="1">
    <source>
        <dbReference type="ARBA" id="ARBA00007626"/>
    </source>
</evidence>
<dbReference type="Pfam" id="PF01535">
    <property type="entry name" value="PPR"/>
    <property type="match status" value="1"/>
</dbReference>
<dbReference type="AlphaFoldDB" id="A0A6G1EGQ0"/>
<dbReference type="EMBL" id="SPHZ02000003">
    <property type="protein sequence ID" value="KAF0923594.1"/>
    <property type="molecule type" value="Genomic_DNA"/>
</dbReference>
<keyword evidence="2" id="KW-0677">Repeat</keyword>
<evidence type="ECO:0000256" key="4">
    <source>
        <dbReference type="PROSITE-ProRule" id="PRU00708"/>
    </source>
</evidence>
<dbReference type="Pfam" id="PF13041">
    <property type="entry name" value="PPR_2"/>
    <property type="match status" value="1"/>
</dbReference>
<feature type="repeat" description="PPR" evidence="4">
    <location>
        <begin position="85"/>
        <end position="119"/>
    </location>
</feature>
<dbReference type="PANTHER" id="PTHR47447">
    <property type="entry name" value="OS03G0856100 PROTEIN"/>
    <property type="match status" value="1"/>
</dbReference>
<protein>
    <recommendedName>
        <fullName evidence="7">Pentacotripeptide-repeat region of PRORP domain-containing protein</fullName>
    </recommendedName>
</protein>
<evidence type="ECO:0000256" key="2">
    <source>
        <dbReference type="ARBA" id="ARBA00022737"/>
    </source>
</evidence>
<keyword evidence="6" id="KW-1185">Reference proteome</keyword>
<proteinExistence type="inferred from homology"/>
<comment type="caution">
    <text evidence="5">The sequence shown here is derived from an EMBL/GenBank/DDBJ whole genome shotgun (WGS) entry which is preliminary data.</text>
</comment>
<dbReference type="InterPro" id="IPR002885">
    <property type="entry name" value="PPR_rpt"/>
</dbReference>
<comment type="similarity">
    <text evidence="1">Belongs to the PPR family. P subfamily.</text>
</comment>
<accession>A0A6G1EGQ0</accession>
<dbReference type="Proteomes" id="UP000479710">
    <property type="component" value="Unassembled WGS sequence"/>
</dbReference>
<gene>
    <name evidence="5" type="ORF">E2562_006586</name>
</gene>
<evidence type="ECO:0008006" key="7">
    <source>
        <dbReference type="Google" id="ProtNLM"/>
    </source>
</evidence>
<dbReference type="InterPro" id="IPR011990">
    <property type="entry name" value="TPR-like_helical_dom_sf"/>
</dbReference>
<sequence length="131" mass="13886">MWGTTAAAVRRLCAAGDVRSALAMLARGAKAGDAALDVTACARRSSTAAARAAMWQKPGGCSTYGKLWDAAKLLDMMRREGTRPSIMTFNLLVDGYGKAGKMSNALHFFNQMKAAGFQPSAVTYNMLIAGF</sequence>
<dbReference type="Gene3D" id="1.25.40.10">
    <property type="entry name" value="Tetratricopeptide repeat domain"/>
    <property type="match status" value="1"/>
</dbReference>
<dbReference type="OrthoDB" id="185373at2759"/>
<dbReference type="PROSITE" id="PS51375">
    <property type="entry name" value="PPR"/>
    <property type="match status" value="1"/>
</dbReference>
<organism evidence="5 6">
    <name type="scientific">Oryza meyeriana var. granulata</name>
    <dbReference type="NCBI Taxonomy" id="110450"/>
    <lineage>
        <taxon>Eukaryota</taxon>
        <taxon>Viridiplantae</taxon>
        <taxon>Streptophyta</taxon>
        <taxon>Embryophyta</taxon>
        <taxon>Tracheophyta</taxon>
        <taxon>Spermatophyta</taxon>
        <taxon>Magnoliopsida</taxon>
        <taxon>Liliopsida</taxon>
        <taxon>Poales</taxon>
        <taxon>Poaceae</taxon>
        <taxon>BOP clade</taxon>
        <taxon>Oryzoideae</taxon>
        <taxon>Oryzeae</taxon>
        <taxon>Oryzinae</taxon>
        <taxon>Oryza</taxon>
        <taxon>Oryza meyeriana</taxon>
    </lineage>
</organism>
<reference evidence="5 6" key="1">
    <citation type="submission" date="2019-11" db="EMBL/GenBank/DDBJ databases">
        <title>Whole genome sequence of Oryza granulata.</title>
        <authorList>
            <person name="Li W."/>
        </authorList>
    </citation>
    <scope>NUCLEOTIDE SEQUENCE [LARGE SCALE GENOMIC DNA]</scope>
    <source>
        <strain evidence="6">cv. Menghai</strain>
        <tissue evidence="5">Leaf</tissue>
    </source>
</reference>
<evidence type="ECO:0000256" key="3">
    <source>
        <dbReference type="ARBA" id="ARBA00022946"/>
    </source>
</evidence>
<keyword evidence="3" id="KW-0809">Transit peptide</keyword>
<dbReference type="PANTHER" id="PTHR47447:SF17">
    <property type="entry name" value="OS12G0638900 PROTEIN"/>
    <property type="match status" value="1"/>
</dbReference>
<dbReference type="NCBIfam" id="TIGR00756">
    <property type="entry name" value="PPR"/>
    <property type="match status" value="1"/>
</dbReference>
<evidence type="ECO:0000313" key="6">
    <source>
        <dbReference type="Proteomes" id="UP000479710"/>
    </source>
</evidence>
<evidence type="ECO:0000313" key="5">
    <source>
        <dbReference type="EMBL" id="KAF0923594.1"/>
    </source>
</evidence>